<evidence type="ECO:0000256" key="8">
    <source>
        <dbReference type="PROSITE-ProRule" id="PRU00169"/>
    </source>
</evidence>
<dbReference type="PROSITE" id="PS50110">
    <property type="entry name" value="RESPONSE_REGULATORY"/>
    <property type="match status" value="1"/>
</dbReference>
<dbReference type="InterPro" id="IPR039420">
    <property type="entry name" value="WalR-like"/>
</dbReference>
<dbReference type="RefSeq" id="WP_066668396.1">
    <property type="nucleotide sequence ID" value="NZ_LYVF01000158.1"/>
</dbReference>
<keyword evidence="4" id="KW-0805">Transcription regulation</keyword>
<dbReference type="SMART" id="SM00448">
    <property type="entry name" value="REC"/>
    <property type="match status" value="1"/>
</dbReference>
<evidence type="ECO:0000256" key="1">
    <source>
        <dbReference type="ARBA" id="ARBA00018672"/>
    </source>
</evidence>
<evidence type="ECO:0000259" key="11">
    <source>
        <dbReference type="PROSITE" id="PS51755"/>
    </source>
</evidence>
<name>A0A1B7LEX2_9FIRM</name>
<dbReference type="EMBL" id="LYVF01000158">
    <property type="protein sequence ID" value="OAT81845.1"/>
    <property type="molecule type" value="Genomic_DNA"/>
</dbReference>
<evidence type="ECO:0000313" key="12">
    <source>
        <dbReference type="EMBL" id="OAT81845.1"/>
    </source>
</evidence>
<dbReference type="SMART" id="SM00862">
    <property type="entry name" value="Trans_reg_C"/>
    <property type="match status" value="1"/>
</dbReference>
<comment type="caution">
    <text evidence="12">The sequence shown here is derived from an EMBL/GenBank/DDBJ whole genome shotgun (WGS) entry which is preliminary data.</text>
</comment>
<feature type="domain" description="Response regulatory" evidence="10">
    <location>
        <begin position="3"/>
        <end position="116"/>
    </location>
</feature>
<dbReference type="GO" id="GO:0000976">
    <property type="term" value="F:transcription cis-regulatory region binding"/>
    <property type="evidence" value="ECO:0007669"/>
    <property type="project" value="TreeGrafter"/>
</dbReference>
<evidence type="ECO:0000256" key="7">
    <source>
        <dbReference type="ARBA" id="ARBA00024867"/>
    </source>
</evidence>
<dbReference type="Pfam" id="PF00072">
    <property type="entry name" value="Response_reg"/>
    <property type="match status" value="1"/>
</dbReference>
<dbReference type="SUPFAM" id="SSF46894">
    <property type="entry name" value="C-terminal effector domain of the bipartite response regulators"/>
    <property type="match status" value="1"/>
</dbReference>
<reference evidence="12 13" key="1">
    <citation type="submission" date="2016-04" db="EMBL/GenBank/DDBJ databases">
        <authorList>
            <person name="Evans L.H."/>
            <person name="Alamgir A."/>
            <person name="Owens N."/>
            <person name="Weber N.D."/>
            <person name="Virtaneva K."/>
            <person name="Barbian K."/>
            <person name="Babar A."/>
            <person name="Rosenke K."/>
        </authorList>
    </citation>
    <scope>NUCLEOTIDE SEQUENCE [LARGE SCALE GENOMIC DNA]</scope>
    <source>
        <strain evidence="12 13">LMa1</strain>
    </source>
</reference>
<evidence type="ECO:0000256" key="3">
    <source>
        <dbReference type="ARBA" id="ARBA00023012"/>
    </source>
</evidence>
<dbReference type="FunFam" id="1.10.10.10:FF:000018">
    <property type="entry name" value="DNA-binding response regulator ResD"/>
    <property type="match status" value="1"/>
</dbReference>
<dbReference type="GO" id="GO:0032993">
    <property type="term" value="C:protein-DNA complex"/>
    <property type="evidence" value="ECO:0007669"/>
    <property type="project" value="TreeGrafter"/>
</dbReference>
<keyword evidence="5 9" id="KW-0238">DNA-binding</keyword>
<feature type="DNA-binding region" description="OmpR/PhoB-type" evidence="9">
    <location>
        <begin position="126"/>
        <end position="225"/>
    </location>
</feature>
<dbReference type="FunFam" id="3.40.50.2300:FF:000001">
    <property type="entry name" value="DNA-binding response regulator PhoB"/>
    <property type="match status" value="1"/>
</dbReference>
<dbReference type="GO" id="GO:0006355">
    <property type="term" value="P:regulation of DNA-templated transcription"/>
    <property type="evidence" value="ECO:0007669"/>
    <property type="project" value="InterPro"/>
</dbReference>
<dbReference type="InterPro" id="IPR001867">
    <property type="entry name" value="OmpR/PhoB-type_DNA-bd"/>
</dbReference>
<dbReference type="PANTHER" id="PTHR48111">
    <property type="entry name" value="REGULATOR OF RPOS"/>
    <property type="match status" value="1"/>
</dbReference>
<sequence length="227" mass="26003">MPNILVVDDEQKIRELIRIYLEPEGFQVTEAENGRQALDILSRENFDLVILDLMMPDVDGWAVCREVRKNSSVPIIMLTARGDEIDRVLGLELGADDYMVKPFSPREMVARVKAVLRRTLPEEPKKGRLQFDGLSIDPSSRQVTVLGRPVSLTPKEYDLLYFLAQSPGRVYTREQLLENVWGYDFFGEVRTVDTHVTRLREKLARVKGAPQYVSTVWGVGYKFEVSK</sequence>
<dbReference type="GO" id="GO:0005829">
    <property type="term" value="C:cytosol"/>
    <property type="evidence" value="ECO:0007669"/>
    <property type="project" value="TreeGrafter"/>
</dbReference>
<protein>
    <recommendedName>
        <fullName evidence="1">Stage 0 sporulation protein A homolog</fullName>
    </recommendedName>
</protein>
<dbReference type="PROSITE" id="PS51755">
    <property type="entry name" value="OMPR_PHOB"/>
    <property type="match status" value="1"/>
</dbReference>
<accession>A0A1B7LEX2</accession>
<keyword evidence="6" id="KW-0804">Transcription</keyword>
<gene>
    <name evidence="12" type="ORF">A6M21_10215</name>
</gene>
<keyword evidence="3" id="KW-0902">Two-component regulatory system</keyword>
<dbReference type="GO" id="GO:0000156">
    <property type="term" value="F:phosphorelay response regulator activity"/>
    <property type="evidence" value="ECO:0007669"/>
    <property type="project" value="TreeGrafter"/>
</dbReference>
<dbReference type="AlphaFoldDB" id="A0A1B7LEX2"/>
<evidence type="ECO:0000256" key="2">
    <source>
        <dbReference type="ARBA" id="ARBA00022553"/>
    </source>
</evidence>
<organism evidence="12 13">
    <name type="scientific">Desulfotomaculum copahuensis</name>
    <dbReference type="NCBI Taxonomy" id="1838280"/>
    <lineage>
        <taxon>Bacteria</taxon>
        <taxon>Bacillati</taxon>
        <taxon>Bacillota</taxon>
        <taxon>Clostridia</taxon>
        <taxon>Eubacteriales</taxon>
        <taxon>Desulfotomaculaceae</taxon>
        <taxon>Desulfotomaculum</taxon>
    </lineage>
</organism>
<evidence type="ECO:0000259" key="10">
    <source>
        <dbReference type="PROSITE" id="PS50110"/>
    </source>
</evidence>
<evidence type="ECO:0000256" key="5">
    <source>
        <dbReference type="ARBA" id="ARBA00023125"/>
    </source>
</evidence>
<dbReference type="CDD" id="cd00383">
    <property type="entry name" value="trans_reg_C"/>
    <property type="match status" value="1"/>
</dbReference>
<feature type="modified residue" description="4-aspartylphosphate" evidence="8">
    <location>
        <position position="52"/>
    </location>
</feature>
<dbReference type="SUPFAM" id="SSF52172">
    <property type="entry name" value="CheY-like"/>
    <property type="match status" value="1"/>
</dbReference>
<evidence type="ECO:0000256" key="4">
    <source>
        <dbReference type="ARBA" id="ARBA00023015"/>
    </source>
</evidence>
<dbReference type="InterPro" id="IPR011006">
    <property type="entry name" value="CheY-like_superfamily"/>
</dbReference>
<keyword evidence="2 8" id="KW-0597">Phosphoprotein</keyword>
<evidence type="ECO:0000313" key="13">
    <source>
        <dbReference type="Proteomes" id="UP000078532"/>
    </source>
</evidence>
<dbReference type="Gene3D" id="3.40.50.2300">
    <property type="match status" value="1"/>
</dbReference>
<proteinExistence type="predicted"/>
<dbReference type="Gene3D" id="1.10.10.10">
    <property type="entry name" value="Winged helix-like DNA-binding domain superfamily/Winged helix DNA-binding domain"/>
    <property type="match status" value="1"/>
</dbReference>
<dbReference type="Pfam" id="PF00486">
    <property type="entry name" value="Trans_reg_C"/>
    <property type="match status" value="1"/>
</dbReference>
<evidence type="ECO:0000256" key="9">
    <source>
        <dbReference type="PROSITE-ProRule" id="PRU01091"/>
    </source>
</evidence>
<feature type="domain" description="OmpR/PhoB-type" evidence="11">
    <location>
        <begin position="126"/>
        <end position="225"/>
    </location>
</feature>
<dbReference type="InterPro" id="IPR001789">
    <property type="entry name" value="Sig_transdc_resp-reg_receiver"/>
</dbReference>
<keyword evidence="13" id="KW-1185">Reference proteome</keyword>
<evidence type="ECO:0000256" key="6">
    <source>
        <dbReference type="ARBA" id="ARBA00023163"/>
    </source>
</evidence>
<dbReference type="Gene3D" id="6.10.250.690">
    <property type="match status" value="1"/>
</dbReference>
<dbReference type="PANTHER" id="PTHR48111:SF21">
    <property type="entry name" value="DNA-BINDING DUAL MASTER TRANSCRIPTIONAL REGULATOR RPAA"/>
    <property type="match status" value="1"/>
</dbReference>
<dbReference type="InterPro" id="IPR016032">
    <property type="entry name" value="Sig_transdc_resp-reg_C-effctor"/>
</dbReference>
<dbReference type="InterPro" id="IPR036388">
    <property type="entry name" value="WH-like_DNA-bd_sf"/>
</dbReference>
<dbReference type="STRING" id="1838280.A6M21_10215"/>
<comment type="function">
    <text evidence="7">May play the central regulatory role in sporulation. It may be an element of the effector pathway responsible for the activation of sporulation genes in response to nutritional stress. Spo0A may act in concert with spo0H (a sigma factor) to control the expression of some genes that are critical to the sporulation process.</text>
</comment>
<dbReference type="OrthoDB" id="9790454at2"/>
<dbReference type="Proteomes" id="UP000078532">
    <property type="component" value="Unassembled WGS sequence"/>
</dbReference>